<organism evidence="1 2">
    <name type="scientific">Persea americana</name>
    <name type="common">Avocado</name>
    <dbReference type="NCBI Taxonomy" id="3435"/>
    <lineage>
        <taxon>Eukaryota</taxon>
        <taxon>Viridiplantae</taxon>
        <taxon>Streptophyta</taxon>
        <taxon>Embryophyta</taxon>
        <taxon>Tracheophyta</taxon>
        <taxon>Spermatophyta</taxon>
        <taxon>Magnoliopsida</taxon>
        <taxon>Magnoliidae</taxon>
        <taxon>Laurales</taxon>
        <taxon>Lauraceae</taxon>
        <taxon>Persea</taxon>
    </lineage>
</organism>
<evidence type="ECO:0000313" key="2">
    <source>
        <dbReference type="Proteomes" id="UP001234297"/>
    </source>
</evidence>
<evidence type="ECO:0000313" key="1">
    <source>
        <dbReference type="EMBL" id="KAJ8626180.1"/>
    </source>
</evidence>
<gene>
    <name evidence="1" type="ORF">MRB53_019487</name>
</gene>
<name>A0ACC2KYT5_PERAE</name>
<accession>A0ACC2KYT5</accession>
<protein>
    <submittedName>
        <fullName evidence="1">Uncharacterized protein</fullName>
    </submittedName>
</protein>
<proteinExistence type="predicted"/>
<comment type="caution">
    <text evidence="1">The sequence shown here is derived from an EMBL/GenBank/DDBJ whole genome shotgun (WGS) entry which is preliminary data.</text>
</comment>
<sequence>MLEEGSQVGEWPSFHLIRRSTAQRCFFCGSGDLLLRRDQIPSASLFSGHCTEQRQRSVLFFSSSRSTSFLLRSIELSDRCFVVSARRREQQKSGPLSARRREHDNESSSAAIRTSFFFVLF</sequence>
<keyword evidence="2" id="KW-1185">Reference proteome</keyword>
<reference evidence="1 2" key="1">
    <citation type="journal article" date="2022" name="Hortic Res">
        <title>A haplotype resolved chromosomal level avocado genome allows analysis of novel avocado genes.</title>
        <authorList>
            <person name="Nath O."/>
            <person name="Fletcher S.J."/>
            <person name="Hayward A."/>
            <person name="Shaw L.M."/>
            <person name="Masouleh A.K."/>
            <person name="Furtado A."/>
            <person name="Henry R.J."/>
            <person name="Mitter N."/>
        </authorList>
    </citation>
    <scope>NUCLEOTIDE SEQUENCE [LARGE SCALE GENOMIC DNA]</scope>
    <source>
        <strain evidence="2">cv. Hass</strain>
    </source>
</reference>
<dbReference type="Proteomes" id="UP001234297">
    <property type="component" value="Chromosome 6"/>
</dbReference>
<dbReference type="EMBL" id="CM056814">
    <property type="protein sequence ID" value="KAJ8626180.1"/>
    <property type="molecule type" value="Genomic_DNA"/>
</dbReference>